<evidence type="ECO:0000256" key="7">
    <source>
        <dbReference type="ARBA" id="ARBA00048741"/>
    </source>
</evidence>
<evidence type="ECO:0000256" key="4">
    <source>
        <dbReference type="ARBA" id="ARBA00022741"/>
    </source>
</evidence>
<dbReference type="GO" id="GO:0004066">
    <property type="term" value="F:asparagine synthase (glutamine-hydrolyzing) activity"/>
    <property type="evidence" value="ECO:0007669"/>
    <property type="project" value="UniProtKB-EC"/>
</dbReference>
<dbReference type="EC" id="6.3.5.4" evidence="3"/>
<dbReference type="Pfam" id="PF13537">
    <property type="entry name" value="GATase_7"/>
    <property type="match status" value="1"/>
</dbReference>
<comment type="pathway">
    <text evidence="1">Amino-acid biosynthesis; L-asparagine biosynthesis; L-asparagine from L-aspartate (L-Gln route): step 1/1.</text>
</comment>
<gene>
    <name evidence="9" type="primary">asnB</name>
    <name evidence="9" type="ORF">ON753_26105</name>
</gene>
<dbReference type="InterPro" id="IPR017932">
    <property type="entry name" value="GATase_2_dom"/>
</dbReference>
<dbReference type="Pfam" id="PF00733">
    <property type="entry name" value="Asn_synthase"/>
    <property type="match status" value="1"/>
</dbReference>
<dbReference type="SUPFAM" id="SSF52402">
    <property type="entry name" value="Adenine nucleotide alpha hydrolases-like"/>
    <property type="match status" value="1"/>
</dbReference>
<keyword evidence="6" id="KW-0315">Glutamine amidotransferase</keyword>
<evidence type="ECO:0000313" key="9">
    <source>
        <dbReference type="EMBL" id="MCX2725791.1"/>
    </source>
</evidence>
<organism evidence="9 10">
    <name type="scientific">Roseibium salinum</name>
    <dbReference type="NCBI Taxonomy" id="1604349"/>
    <lineage>
        <taxon>Bacteria</taxon>
        <taxon>Pseudomonadati</taxon>
        <taxon>Pseudomonadota</taxon>
        <taxon>Alphaproteobacteria</taxon>
        <taxon>Hyphomicrobiales</taxon>
        <taxon>Stappiaceae</taxon>
        <taxon>Roseibium</taxon>
    </lineage>
</organism>
<name>A0ABT3R9R6_9HYPH</name>
<dbReference type="InterPro" id="IPR033738">
    <property type="entry name" value="AsnB_N"/>
</dbReference>
<dbReference type="RefSeq" id="WP_265966925.1">
    <property type="nucleotide sequence ID" value="NZ_JAPEVI010000003.1"/>
</dbReference>
<comment type="caution">
    <text evidence="9">The sequence shown here is derived from an EMBL/GenBank/DDBJ whole genome shotgun (WGS) entry which is preliminary data.</text>
</comment>
<reference evidence="9 10" key="1">
    <citation type="journal article" date="2016" name="Int. J. Syst. Evol. Microbiol.">
        <title>Labrenzia salina sp. nov., isolated from the rhizosphere of the halophyte Arthrocnemum macrostachyum.</title>
        <authorList>
            <person name="Camacho M."/>
            <person name="Redondo-Gomez S."/>
            <person name="Rodriguez-Llorente I."/>
            <person name="Rohde M."/>
            <person name="Sproer C."/>
            <person name="Schumann P."/>
            <person name="Klenk H.P."/>
            <person name="Montero-Calasanz M.D.C."/>
        </authorList>
    </citation>
    <scope>NUCLEOTIDE SEQUENCE [LARGE SCALE GENOMIC DNA]</scope>
    <source>
        <strain evidence="9 10">DSM 29163</strain>
    </source>
</reference>
<dbReference type="CDD" id="cd01991">
    <property type="entry name" value="Asn_synthase_B_C"/>
    <property type="match status" value="1"/>
</dbReference>
<keyword evidence="4" id="KW-0547">Nucleotide-binding</keyword>
<dbReference type="InterPro" id="IPR051786">
    <property type="entry name" value="ASN_synthetase/amidase"/>
</dbReference>
<dbReference type="PANTHER" id="PTHR43284">
    <property type="entry name" value="ASPARAGINE SYNTHETASE (GLUTAMINE-HYDROLYZING)"/>
    <property type="match status" value="1"/>
</dbReference>
<evidence type="ECO:0000256" key="6">
    <source>
        <dbReference type="ARBA" id="ARBA00022962"/>
    </source>
</evidence>
<dbReference type="PANTHER" id="PTHR43284:SF1">
    <property type="entry name" value="ASPARAGINE SYNTHETASE"/>
    <property type="match status" value="1"/>
</dbReference>
<evidence type="ECO:0000256" key="5">
    <source>
        <dbReference type="ARBA" id="ARBA00022840"/>
    </source>
</evidence>
<keyword evidence="9" id="KW-0436">Ligase</keyword>
<dbReference type="InterPro" id="IPR001962">
    <property type="entry name" value="Asn_synthase"/>
</dbReference>
<protein>
    <recommendedName>
        <fullName evidence="3">asparagine synthase (glutamine-hydrolyzing)</fullName>
        <ecNumber evidence="3">6.3.5.4</ecNumber>
    </recommendedName>
</protein>
<dbReference type="InterPro" id="IPR006426">
    <property type="entry name" value="Asn_synth_AEB"/>
</dbReference>
<evidence type="ECO:0000313" key="10">
    <source>
        <dbReference type="Proteomes" id="UP001300261"/>
    </source>
</evidence>
<dbReference type="InterPro" id="IPR029055">
    <property type="entry name" value="Ntn_hydrolases_N"/>
</dbReference>
<evidence type="ECO:0000256" key="1">
    <source>
        <dbReference type="ARBA" id="ARBA00005187"/>
    </source>
</evidence>
<proteinExistence type="inferred from homology"/>
<dbReference type="PIRSF" id="PIRSF001589">
    <property type="entry name" value="Asn_synthetase_glu-h"/>
    <property type="match status" value="1"/>
</dbReference>
<sequence length="665" mass="74049">MCGIAGISNPAVRAEALAVDIRSMLAHIGHRGPDGAGYVVDHGFAMGAVRLAILDPQWGAQPFSDRSGRYWLCYNGEIYNYRELRMTLEAAGYSFQTRCDTEVVLNAWIAWGPDCLKKFNGGFAFALYDSASGELVLARDRFGKRPLFYAQHGNSLLFASEMKAFLAIPGFAFEQDPGQLSSILGQWTPLPHQSGFRGIDSLPMGQWLSWKDGSLVTHTYTDLRFDAGPDVATQAEALQLVRERLTRSVELRLRSDVEVGVYLSGGVDSAIVAALAGEFSSRPLSTFSVEFEDAEFDESAEQKLISNHLGTRHHAQRITYADIADSTPEAVYHAEVPAFRSAFVPMYLLAKRTRQVGIKVILSGEGADEAFLGYDLFKETLLREAWNQLAEDARRSKLERLYPHLSHYGPEDIAAVTGLYHQFSSEKMPGLFSHELRFQNGQFSARLLNDPAPPFQAISDYVAANGGYQKLSSVEKAQWLEYKTLLPGYLLSTQGERMSFSHGVENRCPFLDPEVFALATSINLKFDDGFTEKRLLREAFRGRLPDAIIDKRKFPYRAPDAAAFAAQRPDYLDLVLSDGELEKMPFLNAKFAQRLANRVLERPASEISTKENQTFLYLLSICLLHRKFVQRQGLSEPILPPLEKAVNLAETGGAYASQGNFNSVT</sequence>
<evidence type="ECO:0000259" key="8">
    <source>
        <dbReference type="PROSITE" id="PS51278"/>
    </source>
</evidence>
<feature type="domain" description="Glutamine amidotransferase type-2" evidence="8">
    <location>
        <begin position="2"/>
        <end position="186"/>
    </location>
</feature>
<comment type="similarity">
    <text evidence="2">Belongs to the asparagine synthetase family.</text>
</comment>
<dbReference type="EMBL" id="JAPEVI010000003">
    <property type="protein sequence ID" value="MCX2725791.1"/>
    <property type="molecule type" value="Genomic_DNA"/>
</dbReference>
<evidence type="ECO:0000256" key="2">
    <source>
        <dbReference type="ARBA" id="ARBA00005752"/>
    </source>
</evidence>
<dbReference type="NCBIfam" id="TIGR01536">
    <property type="entry name" value="asn_synth_AEB"/>
    <property type="match status" value="1"/>
</dbReference>
<comment type="catalytic activity">
    <reaction evidence="7">
        <text>L-aspartate + L-glutamine + ATP + H2O = L-asparagine + L-glutamate + AMP + diphosphate + H(+)</text>
        <dbReference type="Rhea" id="RHEA:12228"/>
        <dbReference type="ChEBI" id="CHEBI:15377"/>
        <dbReference type="ChEBI" id="CHEBI:15378"/>
        <dbReference type="ChEBI" id="CHEBI:29985"/>
        <dbReference type="ChEBI" id="CHEBI:29991"/>
        <dbReference type="ChEBI" id="CHEBI:30616"/>
        <dbReference type="ChEBI" id="CHEBI:33019"/>
        <dbReference type="ChEBI" id="CHEBI:58048"/>
        <dbReference type="ChEBI" id="CHEBI:58359"/>
        <dbReference type="ChEBI" id="CHEBI:456215"/>
        <dbReference type="EC" id="6.3.5.4"/>
    </reaction>
</comment>
<accession>A0ABT3R9R6</accession>
<dbReference type="PROSITE" id="PS51278">
    <property type="entry name" value="GATASE_TYPE_2"/>
    <property type="match status" value="1"/>
</dbReference>
<dbReference type="CDD" id="cd00712">
    <property type="entry name" value="AsnB"/>
    <property type="match status" value="1"/>
</dbReference>
<dbReference type="SUPFAM" id="SSF56235">
    <property type="entry name" value="N-terminal nucleophile aminohydrolases (Ntn hydrolases)"/>
    <property type="match status" value="1"/>
</dbReference>
<dbReference type="Gene3D" id="3.60.20.10">
    <property type="entry name" value="Glutamine Phosphoribosylpyrophosphate, subunit 1, domain 1"/>
    <property type="match status" value="1"/>
</dbReference>
<keyword evidence="5" id="KW-0067">ATP-binding</keyword>
<dbReference type="Gene3D" id="3.40.50.620">
    <property type="entry name" value="HUPs"/>
    <property type="match status" value="2"/>
</dbReference>
<dbReference type="Proteomes" id="UP001300261">
    <property type="component" value="Unassembled WGS sequence"/>
</dbReference>
<keyword evidence="10" id="KW-1185">Reference proteome</keyword>
<dbReference type="InterPro" id="IPR014729">
    <property type="entry name" value="Rossmann-like_a/b/a_fold"/>
</dbReference>
<evidence type="ECO:0000256" key="3">
    <source>
        <dbReference type="ARBA" id="ARBA00012737"/>
    </source>
</evidence>